<feature type="binding site" description="axial binding residue" evidence="9">
    <location>
        <position position="54"/>
    </location>
    <ligand>
        <name>heme</name>
        <dbReference type="ChEBI" id="CHEBI:30413"/>
    </ligand>
    <ligandPart>
        <name>Fe</name>
        <dbReference type="ChEBI" id="CHEBI:18248"/>
    </ligandPart>
</feature>
<evidence type="ECO:0000256" key="3">
    <source>
        <dbReference type="ARBA" id="ARBA00010031"/>
    </source>
</evidence>
<dbReference type="Pfam" id="PF05730">
    <property type="entry name" value="CFEM"/>
    <property type="match status" value="1"/>
</dbReference>
<evidence type="ECO:0000256" key="5">
    <source>
        <dbReference type="ARBA" id="ARBA00022622"/>
    </source>
</evidence>
<evidence type="ECO:0000256" key="1">
    <source>
        <dbReference type="ARBA" id="ARBA00004589"/>
    </source>
</evidence>
<comment type="similarity">
    <text evidence="3">Belongs to the RBT5 family.</text>
</comment>
<dbReference type="EMBL" id="BAAFSV010000002">
    <property type="protein sequence ID" value="GAB1314651.1"/>
    <property type="molecule type" value="Genomic_DNA"/>
</dbReference>
<evidence type="ECO:0000313" key="13">
    <source>
        <dbReference type="Proteomes" id="UP001628179"/>
    </source>
</evidence>
<reference evidence="12 13" key="1">
    <citation type="submission" date="2024-09" db="EMBL/GenBank/DDBJ databases">
        <title>Itraconazole resistance in Madurella fahalii resulting from another homologue of gene encoding cytochrome P450 14-alpha sterol demethylase (CYP51).</title>
        <authorList>
            <person name="Yoshioka I."/>
            <person name="Fahal A.H."/>
            <person name="Kaneko S."/>
            <person name="Yaguchi T."/>
        </authorList>
    </citation>
    <scope>NUCLEOTIDE SEQUENCE [LARGE SCALE GENOMIC DNA]</scope>
    <source>
        <strain evidence="12 13">IFM 68171</strain>
    </source>
</reference>
<comment type="caution">
    <text evidence="12">The sequence shown here is derived from an EMBL/GenBank/DDBJ whole genome shotgun (WGS) entry which is preliminary data.</text>
</comment>
<keyword evidence="6 10" id="KW-0732">Signal</keyword>
<evidence type="ECO:0000256" key="4">
    <source>
        <dbReference type="ARBA" id="ARBA00022525"/>
    </source>
</evidence>
<keyword evidence="5" id="KW-0472">Membrane</keyword>
<dbReference type="RefSeq" id="XP_070916382.1">
    <property type="nucleotide sequence ID" value="XM_071060281.1"/>
</dbReference>
<comment type="subcellular location">
    <subcellularLocation>
        <location evidence="1">Membrane</location>
        <topology evidence="1">Lipid-anchor</topology>
        <topology evidence="1">GPI-anchor</topology>
    </subcellularLocation>
    <subcellularLocation>
        <location evidence="2">Secreted</location>
    </subcellularLocation>
</comment>
<evidence type="ECO:0000313" key="12">
    <source>
        <dbReference type="EMBL" id="GAB1314651.1"/>
    </source>
</evidence>
<keyword evidence="9" id="KW-0408">Iron</keyword>
<dbReference type="GeneID" id="98175604"/>
<comment type="caution">
    <text evidence="9">Lacks conserved residue(s) required for the propagation of feature annotation.</text>
</comment>
<keyword evidence="5" id="KW-0336">GPI-anchor</keyword>
<keyword evidence="8" id="KW-0449">Lipoprotein</keyword>
<feature type="disulfide bond" evidence="9">
    <location>
        <begin position="50"/>
        <end position="57"/>
    </location>
</feature>
<evidence type="ECO:0000256" key="9">
    <source>
        <dbReference type="PROSITE-ProRule" id="PRU01356"/>
    </source>
</evidence>
<feature type="chain" id="PRO_5045320524" description="CFEM domain-containing protein" evidence="10">
    <location>
        <begin position="18"/>
        <end position="97"/>
    </location>
</feature>
<evidence type="ECO:0000259" key="11">
    <source>
        <dbReference type="PROSITE" id="PS52012"/>
    </source>
</evidence>
<evidence type="ECO:0000256" key="7">
    <source>
        <dbReference type="ARBA" id="ARBA00023157"/>
    </source>
</evidence>
<evidence type="ECO:0000256" key="2">
    <source>
        <dbReference type="ARBA" id="ARBA00004613"/>
    </source>
</evidence>
<feature type="signal peptide" evidence="10">
    <location>
        <begin position="1"/>
        <end position="17"/>
    </location>
</feature>
<dbReference type="Proteomes" id="UP001628179">
    <property type="component" value="Unassembled WGS sequence"/>
</dbReference>
<keyword evidence="13" id="KW-1185">Reference proteome</keyword>
<proteinExistence type="inferred from homology"/>
<keyword evidence="5" id="KW-0325">Glycoprotein</keyword>
<name>A0ABQ0GA99_9PEZI</name>
<evidence type="ECO:0000256" key="6">
    <source>
        <dbReference type="ARBA" id="ARBA00022729"/>
    </source>
</evidence>
<feature type="domain" description="CFEM" evidence="11">
    <location>
        <begin position="3"/>
        <end position="97"/>
    </location>
</feature>
<dbReference type="InterPro" id="IPR008427">
    <property type="entry name" value="Extracellular_membr_CFEM_dom"/>
</dbReference>
<gene>
    <name evidence="12" type="ORF">MFIFM68171_04861</name>
</gene>
<keyword evidence="7 9" id="KW-1015">Disulfide bond</keyword>
<dbReference type="SMART" id="SM00747">
    <property type="entry name" value="CFEM"/>
    <property type="match status" value="1"/>
</dbReference>
<evidence type="ECO:0000256" key="10">
    <source>
        <dbReference type="SAM" id="SignalP"/>
    </source>
</evidence>
<accession>A0ABQ0GA99</accession>
<evidence type="ECO:0000256" key="8">
    <source>
        <dbReference type="ARBA" id="ARBA00023288"/>
    </source>
</evidence>
<keyword evidence="9" id="KW-0479">Metal-binding</keyword>
<keyword evidence="9" id="KW-0349">Heme</keyword>
<dbReference type="PROSITE" id="PS52012">
    <property type="entry name" value="CFEM"/>
    <property type="match status" value="1"/>
</dbReference>
<keyword evidence="4" id="KW-0964">Secreted</keyword>
<organism evidence="12 13">
    <name type="scientific">Madurella fahalii</name>
    <dbReference type="NCBI Taxonomy" id="1157608"/>
    <lineage>
        <taxon>Eukaryota</taxon>
        <taxon>Fungi</taxon>
        <taxon>Dikarya</taxon>
        <taxon>Ascomycota</taxon>
        <taxon>Pezizomycotina</taxon>
        <taxon>Sordariomycetes</taxon>
        <taxon>Sordariomycetidae</taxon>
        <taxon>Sordariales</taxon>
        <taxon>Sordariales incertae sedis</taxon>
        <taxon>Madurella</taxon>
    </lineage>
</organism>
<sequence length="97" mass="9818">MQFSTIFIAALAGLASAGPAVKRQNDCPEVDAIPLCGYPCILAAASSIGCATDDYQCMCGQFAELRLAAASCTYTNCGIEGTQAVLEAAEAVCAACA</sequence>
<protein>
    <recommendedName>
        <fullName evidence="11">CFEM domain-containing protein</fullName>
    </recommendedName>
</protein>